<sequence length="103" mass="11608">VLAFYVHLTVCIALTITANDVMRRGHRDNTILLIPNKYSNAMRSASFASNNRKEYTDPRFVESNPDEATALNLLAFSYQYLNCDAKILTSFGPSLNKMPTTCR</sequence>
<reference evidence="2" key="1">
    <citation type="journal article" date="2023" name="IScience">
        <title>Live-bearing cockroach genome reveals convergent evolutionary mechanisms linked to viviparity in insects and beyond.</title>
        <authorList>
            <person name="Fouks B."/>
            <person name="Harrison M.C."/>
            <person name="Mikhailova A.A."/>
            <person name="Marchal E."/>
            <person name="English S."/>
            <person name="Carruthers M."/>
            <person name="Jennings E.C."/>
            <person name="Chiamaka E.L."/>
            <person name="Frigard R.A."/>
            <person name="Pippel M."/>
            <person name="Attardo G.M."/>
            <person name="Benoit J.B."/>
            <person name="Bornberg-Bauer E."/>
            <person name="Tobe S.S."/>
        </authorList>
    </citation>
    <scope>NUCLEOTIDE SEQUENCE</scope>
    <source>
        <strain evidence="2">Stay&amp;Tobe</strain>
    </source>
</reference>
<name>A0AAD7ZUJ9_DIPPU</name>
<reference evidence="2" key="2">
    <citation type="submission" date="2023-05" db="EMBL/GenBank/DDBJ databases">
        <authorList>
            <person name="Fouks B."/>
        </authorList>
    </citation>
    <scope>NUCLEOTIDE SEQUENCE</scope>
    <source>
        <strain evidence="2">Stay&amp;Tobe</strain>
        <tissue evidence="2">Testes</tissue>
    </source>
</reference>
<feature type="non-terminal residue" evidence="2">
    <location>
        <position position="103"/>
    </location>
</feature>
<evidence type="ECO:0000256" key="1">
    <source>
        <dbReference type="SAM" id="SignalP"/>
    </source>
</evidence>
<accession>A0AAD7ZUJ9</accession>
<feature type="non-terminal residue" evidence="2">
    <location>
        <position position="1"/>
    </location>
</feature>
<protein>
    <submittedName>
        <fullName evidence="2">Uncharacterized protein</fullName>
    </submittedName>
</protein>
<comment type="caution">
    <text evidence="2">The sequence shown here is derived from an EMBL/GenBank/DDBJ whole genome shotgun (WGS) entry which is preliminary data.</text>
</comment>
<dbReference type="AlphaFoldDB" id="A0AAD7ZUJ9"/>
<evidence type="ECO:0000313" key="3">
    <source>
        <dbReference type="Proteomes" id="UP001233999"/>
    </source>
</evidence>
<evidence type="ECO:0000313" key="2">
    <source>
        <dbReference type="EMBL" id="KAJ9586352.1"/>
    </source>
</evidence>
<keyword evidence="3" id="KW-1185">Reference proteome</keyword>
<proteinExistence type="predicted"/>
<gene>
    <name evidence="2" type="ORF">L9F63_019997</name>
</gene>
<keyword evidence="1" id="KW-0732">Signal</keyword>
<dbReference type="EMBL" id="JASPKZ010007170">
    <property type="protein sequence ID" value="KAJ9586352.1"/>
    <property type="molecule type" value="Genomic_DNA"/>
</dbReference>
<feature type="signal peptide" evidence="1">
    <location>
        <begin position="1"/>
        <end position="18"/>
    </location>
</feature>
<organism evidence="2 3">
    <name type="scientific">Diploptera punctata</name>
    <name type="common">Pacific beetle cockroach</name>
    <dbReference type="NCBI Taxonomy" id="6984"/>
    <lineage>
        <taxon>Eukaryota</taxon>
        <taxon>Metazoa</taxon>
        <taxon>Ecdysozoa</taxon>
        <taxon>Arthropoda</taxon>
        <taxon>Hexapoda</taxon>
        <taxon>Insecta</taxon>
        <taxon>Pterygota</taxon>
        <taxon>Neoptera</taxon>
        <taxon>Polyneoptera</taxon>
        <taxon>Dictyoptera</taxon>
        <taxon>Blattodea</taxon>
        <taxon>Blaberoidea</taxon>
        <taxon>Blaberidae</taxon>
        <taxon>Diplopterinae</taxon>
        <taxon>Diploptera</taxon>
    </lineage>
</organism>
<feature type="chain" id="PRO_5042134496" evidence="1">
    <location>
        <begin position="19"/>
        <end position="103"/>
    </location>
</feature>
<dbReference type="Proteomes" id="UP001233999">
    <property type="component" value="Unassembled WGS sequence"/>
</dbReference>